<dbReference type="AlphaFoldDB" id="F4QC67"/>
<protein>
    <recommendedName>
        <fullName evidence="4">FNIP repeat-containing protein</fullName>
    </recommendedName>
</protein>
<reference evidence="3" key="1">
    <citation type="journal article" date="2011" name="Genome Res.">
        <title>Phylogeny-wide analysis of social amoeba genomes highlights ancient origins for complex intercellular communication.</title>
        <authorList>
            <person name="Heidel A.J."/>
            <person name="Lawal H.M."/>
            <person name="Felder M."/>
            <person name="Schilde C."/>
            <person name="Helps N.R."/>
            <person name="Tunggal B."/>
            <person name="Rivero F."/>
            <person name="John U."/>
            <person name="Schleicher M."/>
            <person name="Eichinger L."/>
            <person name="Platzer M."/>
            <person name="Noegel A.A."/>
            <person name="Schaap P."/>
            <person name="Gloeckner G."/>
        </authorList>
    </citation>
    <scope>NUCLEOTIDE SEQUENCE [LARGE SCALE GENOMIC DNA]</scope>
    <source>
        <strain evidence="3">SH3</strain>
    </source>
</reference>
<dbReference type="InterPro" id="IPR008615">
    <property type="entry name" value="FNIP"/>
</dbReference>
<accession>F4QC67</accession>
<dbReference type="EMBL" id="GL883029">
    <property type="protein sequence ID" value="EGG13554.1"/>
    <property type="molecule type" value="Genomic_DNA"/>
</dbReference>
<dbReference type="GeneID" id="14865481"/>
<evidence type="ECO:0000313" key="2">
    <source>
        <dbReference type="EMBL" id="EGG13554.1"/>
    </source>
</evidence>
<proteinExistence type="predicted"/>
<dbReference type="PANTHER" id="PTHR32134">
    <property type="entry name" value="FNIP REPEAT-CONTAINING PROTEIN"/>
    <property type="match status" value="1"/>
</dbReference>
<evidence type="ECO:0008006" key="4">
    <source>
        <dbReference type="Google" id="ProtNLM"/>
    </source>
</evidence>
<organism evidence="2 3">
    <name type="scientific">Cavenderia fasciculata</name>
    <name type="common">Slime mold</name>
    <name type="synonym">Dictyostelium fasciculatum</name>
    <dbReference type="NCBI Taxonomy" id="261658"/>
    <lineage>
        <taxon>Eukaryota</taxon>
        <taxon>Amoebozoa</taxon>
        <taxon>Evosea</taxon>
        <taxon>Eumycetozoa</taxon>
        <taxon>Dictyostelia</taxon>
        <taxon>Acytosteliales</taxon>
        <taxon>Cavenderiaceae</taxon>
        <taxon>Cavenderia</taxon>
    </lineage>
</organism>
<evidence type="ECO:0000313" key="3">
    <source>
        <dbReference type="Proteomes" id="UP000007797"/>
    </source>
</evidence>
<dbReference type="PANTHER" id="PTHR32134:SF92">
    <property type="entry name" value="FNIP REPEAT-CONTAINING PROTEIN"/>
    <property type="match status" value="1"/>
</dbReference>
<evidence type="ECO:0000256" key="1">
    <source>
        <dbReference type="SAM" id="MobiDB-lite"/>
    </source>
</evidence>
<dbReference type="Proteomes" id="UP000007797">
    <property type="component" value="Unassembled WGS sequence"/>
</dbReference>
<name>F4QC67_CACFS</name>
<feature type="region of interest" description="Disordered" evidence="1">
    <location>
        <begin position="73"/>
        <end position="102"/>
    </location>
</feature>
<dbReference type="RefSeq" id="XP_004350258.1">
    <property type="nucleotide sequence ID" value="XM_004350208.1"/>
</dbReference>
<dbReference type="KEGG" id="dfa:DFA_11315"/>
<sequence length="507" mass="58172">MESIVKDCISNITGICRICNQKIILSSDDVNDGSGVTSSHQQTMINHYLDCIDSFKSVLLNINYNSKLVDHDHQDSNISSSSRKRKKIENVSPSDPTTITSSSSNHYFKDSLFRVSMISILLHEHFNQSVMSLLMTCKDAMKWKDTVVFPSLPSIDAIELYKNNGRINQLPRRYNGVYIMNFRDREYFKENVDGLINHHCRELNYLIDEPIPAGFIPDHFTKIRVCGEIEVGSIPPFTTHLSLGLDKNQQEIYKELFPNTLEALNIINEVICKHSNLDDLLPHNISALEITYSLVQPYLFKLKKLNSLAIRNFGHKDHDNEKIEIRAGTIPNTIEHLNLRNWTFENGSIPSSLDNISKLSLTHCELKLDASQSPKNIEYFGFFSNYIRTSIPPSTKYLDYGIFHDKPKANDIPNGVTHIRFDIDQALVPRFIPDSCEYLEFPYHYNKAPLWKAIPKHLKAVSCNPCCQNISQNIPPSIKQTCANMPHQASIWADDFIFKEEDWYLEI</sequence>
<dbReference type="Pfam" id="PF05725">
    <property type="entry name" value="FNIP"/>
    <property type="match status" value="1"/>
</dbReference>
<gene>
    <name evidence="2" type="ORF">DFA_11315</name>
</gene>
<keyword evidence="3" id="KW-1185">Reference proteome</keyword>
<feature type="compositionally biased region" description="Low complexity" evidence="1">
    <location>
        <begin position="92"/>
        <end position="102"/>
    </location>
</feature>
<dbReference type="InterPro" id="IPR051251">
    <property type="entry name" value="STK_FNIP-Repeat"/>
</dbReference>